<proteinExistence type="inferred from homology"/>
<dbReference type="Proteomes" id="UP000887574">
    <property type="component" value="Unplaced"/>
</dbReference>
<evidence type="ECO:0000256" key="11">
    <source>
        <dbReference type="ARBA" id="ARBA00023004"/>
    </source>
</evidence>
<keyword evidence="9 13" id="KW-1133">Transmembrane helix</keyword>
<evidence type="ECO:0000256" key="1">
    <source>
        <dbReference type="ARBA" id="ARBA00001962"/>
    </source>
</evidence>
<evidence type="ECO:0000256" key="7">
    <source>
        <dbReference type="ARBA" id="ARBA00022723"/>
    </source>
</evidence>
<name>A0A915DD92_9BILA</name>
<keyword evidence="4" id="KW-0813">Transport</keyword>
<reference evidence="15" key="1">
    <citation type="submission" date="2022-11" db="UniProtKB">
        <authorList>
            <consortium name="WormBaseParasite"/>
        </authorList>
    </citation>
    <scope>IDENTIFICATION</scope>
</reference>
<feature type="transmembrane region" description="Helical" evidence="13">
    <location>
        <begin position="219"/>
        <end position="239"/>
    </location>
</feature>
<protein>
    <submittedName>
        <fullName evidence="15">Alternative oxidase</fullName>
    </submittedName>
</protein>
<keyword evidence="5" id="KW-0679">Respiratory chain</keyword>
<comment type="similarity">
    <text evidence="3">Belongs to the alternative oxidase family.</text>
</comment>
<dbReference type="GO" id="GO:0005739">
    <property type="term" value="C:mitochondrion"/>
    <property type="evidence" value="ECO:0007669"/>
    <property type="project" value="TreeGrafter"/>
</dbReference>
<evidence type="ECO:0000256" key="9">
    <source>
        <dbReference type="ARBA" id="ARBA00022989"/>
    </source>
</evidence>
<dbReference type="PANTHER" id="PTHR31803">
    <property type="entry name" value="ALTERNATIVE OXIDASE"/>
    <property type="match status" value="1"/>
</dbReference>
<evidence type="ECO:0000256" key="13">
    <source>
        <dbReference type="SAM" id="Phobius"/>
    </source>
</evidence>
<dbReference type="Pfam" id="PF01786">
    <property type="entry name" value="AOX"/>
    <property type="match status" value="1"/>
</dbReference>
<evidence type="ECO:0000256" key="10">
    <source>
        <dbReference type="ARBA" id="ARBA00023002"/>
    </source>
</evidence>
<dbReference type="InterPro" id="IPR002680">
    <property type="entry name" value="AOX"/>
</dbReference>
<dbReference type="GO" id="GO:0046872">
    <property type="term" value="F:metal ion binding"/>
    <property type="evidence" value="ECO:0007669"/>
    <property type="project" value="UniProtKB-KW"/>
</dbReference>
<sequence>MFGRSTILCCKNMASFAAKQHHCLLAALSTQQQHYLSTSIVYMAQPATATVASTAPATVAAVHKSPENAQMESNNVMPASTATAAPYANPSGYISKEEIEELLHRHSVKGVSMPVRREFISKTPLKTQDLQAIDIHVYHRKPETFSDHVASGQSSCYASLQMPSGVPGMVAGMFCHLKSLRRMQNDNGWIEKLLHEAENERMHLMIWMKVTKPTLMERILVTLAQGAFFNFYAFFYLAFPRTAHRMVGYLEEEAIVSYNGFAKEIHQGHIDNSPAPK</sequence>
<evidence type="ECO:0000256" key="12">
    <source>
        <dbReference type="ARBA" id="ARBA00023136"/>
    </source>
</evidence>
<keyword evidence="7" id="KW-0479">Metal-binding</keyword>
<organism evidence="14 15">
    <name type="scientific">Ditylenchus dipsaci</name>
    <dbReference type="NCBI Taxonomy" id="166011"/>
    <lineage>
        <taxon>Eukaryota</taxon>
        <taxon>Metazoa</taxon>
        <taxon>Ecdysozoa</taxon>
        <taxon>Nematoda</taxon>
        <taxon>Chromadorea</taxon>
        <taxon>Rhabditida</taxon>
        <taxon>Tylenchina</taxon>
        <taxon>Tylenchomorpha</taxon>
        <taxon>Sphaerularioidea</taxon>
        <taxon>Anguinidae</taxon>
        <taxon>Anguininae</taxon>
        <taxon>Ditylenchus</taxon>
    </lineage>
</organism>
<keyword evidence="10" id="KW-0560">Oxidoreductase</keyword>
<dbReference type="GO" id="GO:0016020">
    <property type="term" value="C:membrane"/>
    <property type="evidence" value="ECO:0007669"/>
    <property type="project" value="UniProtKB-SubCell"/>
</dbReference>
<evidence type="ECO:0000256" key="8">
    <source>
        <dbReference type="ARBA" id="ARBA00022982"/>
    </source>
</evidence>
<dbReference type="PANTHER" id="PTHR31803:SF3">
    <property type="entry name" value="ALTERNATIVE OXIDASE"/>
    <property type="match status" value="1"/>
</dbReference>
<evidence type="ECO:0000313" key="14">
    <source>
        <dbReference type="Proteomes" id="UP000887574"/>
    </source>
</evidence>
<keyword evidence="11" id="KW-0408">Iron</keyword>
<evidence type="ECO:0000256" key="3">
    <source>
        <dbReference type="ARBA" id="ARBA00008388"/>
    </source>
</evidence>
<evidence type="ECO:0000256" key="4">
    <source>
        <dbReference type="ARBA" id="ARBA00022448"/>
    </source>
</evidence>
<keyword evidence="8" id="KW-0249">Electron transport</keyword>
<comment type="subcellular location">
    <subcellularLocation>
        <location evidence="2">Membrane</location>
    </subcellularLocation>
</comment>
<keyword evidence="6 13" id="KW-0812">Transmembrane</keyword>
<evidence type="ECO:0000256" key="6">
    <source>
        <dbReference type="ARBA" id="ARBA00022692"/>
    </source>
</evidence>
<comment type="cofactor">
    <cofactor evidence="1">
        <name>Fe cation</name>
        <dbReference type="ChEBI" id="CHEBI:24875"/>
    </cofactor>
</comment>
<dbReference type="InterPro" id="IPR038659">
    <property type="entry name" value="AOX_sf"/>
</dbReference>
<dbReference type="WBParaSite" id="jg18655">
    <property type="protein sequence ID" value="jg18655"/>
    <property type="gene ID" value="jg18655"/>
</dbReference>
<dbReference type="GO" id="GO:0009916">
    <property type="term" value="F:alternative oxidase activity"/>
    <property type="evidence" value="ECO:0007669"/>
    <property type="project" value="InterPro"/>
</dbReference>
<accession>A0A915DD92</accession>
<evidence type="ECO:0000256" key="5">
    <source>
        <dbReference type="ARBA" id="ARBA00022660"/>
    </source>
</evidence>
<dbReference type="Gene3D" id="1.20.1260.140">
    <property type="entry name" value="Alternative oxidase"/>
    <property type="match status" value="1"/>
</dbReference>
<dbReference type="AlphaFoldDB" id="A0A915DD92"/>
<dbReference type="GO" id="GO:0010230">
    <property type="term" value="P:alternative respiration"/>
    <property type="evidence" value="ECO:0007669"/>
    <property type="project" value="TreeGrafter"/>
</dbReference>
<evidence type="ECO:0000256" key="2">
    <source>
        <dbReference type="ARBA" id="ARBA00004370"/>
    </source>
</evidence>
<keyword evidence="14" id="KW-1185">Reference proteome</keyword>
<evidence type="ECO:0000313" key="15">
    <source>
        <dbReference type="WBParaSite" id="jg18655"/>
    </source>
</evidence>
<keyword evidence="12 13" id="KW-0472">Membrane</keyword>